<evidence type="ECO:0000313" key="5">
    <source>
        <dbReference type="EMBL" id="EKM79876.1"/>
    </source>
</evidence>
<dbReference type="HOGENOM" id="CLU_005415_1_0_1"/>
<dbReference type="GO" id="GO:0006298">
    <property type="term" value="P:mismatch repair"/>
    <property type="evidence" value="ECO:0007669"/>
    <property type="project" value="InterPro"/>
</dbReference>
<comment type="similarity">
    <text evidence="1">Belongs to the DNA mismatch repair MutL/HexB family.</text>
</comment>
<dbReference type="GO" id="GO:0005524">
    <property type="term" value="F:ATP binding"/>
    <property type="evidence" value="ECO:0007669"/>
    <property type="project" value="InterPro"/>
</dbReference>
<dbReference type="Pfam" id="PF13589">
    <property type="entry name" value="HATPase_c_3"/>
    <property type="match status" value="1"/>
</dbReference>
<dbReference type="InterPro" id="IPR036890">
    <property type="entry name" value="HATPase_C_sf"/>
</dbReference>
<dbReference type="SUPFAM" id="SSF54211">
    <property type="entry name" value="Ribosomal protein S5 domain 2-like"/>
    <property type="match status" value="1"/>
</dbReference>
<protein>
    <recommendedName>
        <fullName evidence="7">MutL C-terminal dimerisation domain-containing protein</fullName>
    </recommendedName>
</protein>
<dbReference type="EMBL" id="JH971389">
    <property type="protein sequence ID" value="EKM79876.1"/>
    <property type="molecule type" value="Genomic_DNA"/>
</dbReference>
<dbReference type="PANTHER" id="PTHR10073:SF47">
    <property type="entry name" value="DNA MISMATCH REPAIR PROTEIN MLH3"/>
    <property type="match status" value="1"/>
</dbReference>
<dbReference type="GO" id="GO:0032300">
    <property type="term" value="C:mismatch repair complex"/>
    <property type="evidence" value="ECO:0007669"/>
    <property type="project" value="InterPro"/>
</dbReference>
<dbReference type="InterPro" id="IPR038973">
    <property type="entry name" value="MutL/Mlh/Pms-like"/>
</dbReference>
<dbReference type="Gene3D" id="3.30.565.10">
    <property type="entry name" value="Histidine kinase-like ATPase, C-terminal domain"/>
    <property type="match status" value="1"/>
</dbReference>
<dbReference type="STRING" id="597362.K5WWK1"/>
<dbReference type="InParanoid" id="K5WWK1"/>
<dbReference type="InterPro" id="IPR014762">
    <property type="entry name" value="DNA_mismatch_repair_CS"/>
</dbReference>
<feature type="domain" description="MutL C-terminal dimerisation" evidence="3">
    <location>
        <begin position="584"/>
        <end position="812"/>
    </location>
</feature>
<keyword evidence="6" id="KW-1185">Reference proteome</keyword>
<dbReference type="InterPro" id="IPR013507">
    <property type="entry name" value="DNA_mismatch_S5_2-like"/>
</dbReference>
<evidence type="ECO:0000256" key="2">
    <source>
        <dbReference type="ARBA" id="ARBA00022763"/>
    </source>
</evidence>
<dbReference type="SMART" id="SM01340">
    <property type="entry name" value="DNA_mis_repair"/>
    <property type="match status" value="1"/>
</dbReference>
<dbReference type="OrthoDB" id="429932at2759"/>
<proteinExistence type="inferred from homology"/>
<dbReference type="InterPro" id="IPR014721">
    <property type="entry name" value="Ribsml_uS5_D2-typ_fold_subgr"/>
</dbReference>
<dbReference type="PROSITE" id="PS00058">
    <property type="entry name" value="DNA_MISMATCH_REPAIR_1"/>
    <property type="match status" value="1"/>
</dbReference>
<evidence type="ECO:0000259" key="4">
    <source>
        <dbReference type="SMART" id="SM01340"/>
    </source>
</evidence>
<gene>
    <name evidence="5" type="ORF">AGABI1DRAFT_127557</name>
</gene>
<reference evidence="6" key="1">
    <citation type="journal article" date="2012" name="Proc. Natl. Acad. Sci. U.S.A.">
        <title>Genome sequence of the button mushroom Agaricus bisporus reveals mechanisms governing adaptation to a humic-rich ecological niche.</title>
        <authorList>
            <person name="Morin E."/>
            <person name="Kohler A."/>
            <person name="Baker A.R."/>
            <person name="Foulongne-Oriol M."/>
            <person name="Lombard V."/>
            <person name="Nagy L.G."/>
            <person name="Ohm R.A."/>
            <person name="Patyshakuliyeva A."/>
            <person name="Brun A."/>
            <person name="Aerts A.L."/>
            <person name="Bailey A.M."/>
            <person name="Billette C."/>
            <person name="Coutinho P.M."/>
            <person name="Deakin G."/>
            <person name="Doddapaneni H."/>
            <person name="Floudas D."/>
            <person name="Grimwood J."/>
            <person name="Hilden K."/>
            <person name="Kuees U."/>
            <person name="LaButti K.M."/>
            <person name="Lapidus A."/>
            <person name="Lindquist E.A."/>
            <person name="Lucas S.M."/>
            <person name="Murat C."/>
            <person name="Riley R.W."/>
            <person name="Salamov A.A."/>
            <person name="Schmutz J."/>
            <person name="Subramanian V."/>
            <person name="Woesten H.A.B."/>
            <person name="Xu J."/>
            <person name="Eastwood D.C."/>
            <person name="Foster G.D."/>
            <person name="Sonnenberg A.S."/>
            <person name="Cullen D."/>
            <person name="de Vries R.P."/>
            <person name="Lundell T."/>
            <person name="Hibbett D.S."/>
            <person name="Henrissat B."/>
            <person name="Burton K.S."/>
            <person name="Kerrigan R.W."/>
            <person name="Challen M.P."/>
            <person name="Grigoriev I.V."/>
            <person name="Martin F."/>
        </authorList>
    </citation>
    <scope>NUCLEOTIDE SEQUENCE [LARGE SCALE GENOMIC DNA]</scope>
    <source>
        <strain evidence="6">JB137-S8 / ATCC MYA-4627 / FGSC 10392</strain>
    </source>
</reference>
<dbReference type="Gene3D" id="3.30.230.10">
    <property type="match status" value="1"/>
</dbReference>
<dbReference type="PANTHER" id="PTHR10073">
    <property type="entry name" value="DNA MISMATCH REPAIR PROTEIN MLH, PMS, MUTL"/>
    <property type="match status" value="1"/>
</dbReference>
<feature type="domain" description="DNA mismatch repair protein S5" evidence="4">
    <location>
        <begin position="234"/>
        <end position="391"/>
    </location>
</feature>
<dbReference type="InterPro" id="IPR037198">
    <property type="entry name" value="MutL_C_sf"/>
</dbReference>
<evidence type="ECO:0000313" key="6">
    <source>
        <dbReference type="Proteomes" id="UP000008493"/>
    </source>
</evidence>
<dbReference type="GO" id="GO:0061982">
    <property type="term" value="P:meiosis I cell cycle process"/>
    <property type="evidence" value="ECO:0007669"/>
    <property type="project" value="UniProtKB-ARBA"/>
</dbReference>
<dbReference type="InterPro" id="IPR020568">
    <property type="entry name" value="Ribosomal_Su5_D2-typ_SF"/>
</dbReference>
<name>K5WWK1_AGABU</name>
<dbReference type="GO" id="GO:0030983">
    <property type="term" value="F:mismatched DNA binding"/>
    <property type="evidence" value="ECO:0007669"/>
    <property type="project" value="InterPro"/>
</dbReference>
<dbReference type="GO" id="GO:0140664">
    <property type="term" value="F:ATP-dependent DNA damage sensor activity"/>
    <property type="evidence" value="ECO:0007669"/>
    <property type="project" value="InterPro"/>
</dbReference>
<dbReference type="OMA" id="NKWPMFY"/>
<accession>K5WWK1</accession>
<organism evidence="5 6">
    <name type="scientific">Agaricus bisporus var. burnettii (strain JB137-S8 / ATCC MYA-4627 / FGSC 10392)</name>
    <name type="common">White button mushroom</name>
    <dbReference type="NCBI Taxonomy" id="597362"/>
    <lineage>
        <taxon>Eukaryota</taxon>
        <taxon>Fungi</taxon>
        <taxon>Dikarya</taxon>
        <taxon>Basidiomycota</taxon>
        <taxon>Agaricomycotina</taxon>
        <taxon>Agaricomycetes</taxon>
        <taxon>Agaricomycetidae</taxon>
        <taxon>Agaricales</taxon>
        <taxon>Agaricineae</taxon>
        <taxon>Agaricaceae</taxon>
        <taxon>Agaricus</taxon>
    </lineage>
</organism>
<keyword evidence="2" id="KW-0227">DNA damage</keyword>
<dbReference type="InterPro" id="IPR014790">
    <property type="entry name" value="MutL_C"/>
</dbReference>
<dbReference type="InterPro" id="IPR042120">
    <property type="entry name" value="MutL_C_dimsub"/>
</dbReference>
<dbReference type="AlphaFoldDB" id="K5WWK1"/>
<evidence type="ECO:0008006" key="7">
    <source>
        <dbReference type="Google" id="ProtNLM"/>
    </source>
</evidence>
<evidence type="ECO:0000259" key="3">
    <source>
        <dbReference type="SMART" id="SM00853"/>
    </source>
</evidence>
<dbReference type="SMART" id="SM00853">
    <property type="entry name" value="MutL_C"/>
    <property type="match status" value="1"/>
</dbReference>
<dbReference type="RefSeq" id="XP_007329188.1">
    <property type="nucleotide sequence ID" value="XM_007329126.1"/>
</dbReference>
<evidence type="ECO:0000256" key="1">
    <source>
        <dbReference type="ARBA" id="ARBA00006082"/>
    </source>
</evidence>
<dbReference type="Gene3D" id="3.30.1540.20">
    <property type="entry name" value="MutL, C-terminal domain, dimerisation subdomain"/>
    <property type="match status" value="1"/>
</dbReference>
<dbReference type="SUPFAM" id="SSF55874">
    <property type="entry name" value="ATPase domain of HSP90 chaperone/DNA topoisomerase II/histidine kinase"/>
    <property type="match status" value="1"/>
</dbReference>
<dbReference type="eggNOG" id="KOG1977">
    <property type="taxonomic scope" value="Eukaryota"/>
</dbReference>
<dbReference type="GeneID" id="18826701"/>
<dbReference type="KEGG" id="abp:AGABI1DRAFT127557"/>
<sequence>MESGTYSAERPQLAKLDEPTQARIRSTQILTTLPQIVSELVQNSLDAKANNISVSVNCAEWMCWVRDDGSGFSKRDLEIFSEEDASQRYCTSKKYTPDSTNAVSTYGFRGEALASAAQVSCLEIASRTAKAHTTWSIIKKAHEVLYQGEAIRWRRESPGTVVCVRDAFYNLPVRRLSHPPAAKTWELIRQEVEAYALVSPSVAFVLEDLERNRGSGPDTRTMRIPKTSSILSTFRHLYGRALSERVAIVDAADGMMRAEGFISLHGASSKVTPNYDLPAVRSSHAIQIFQFLYINSRPVSLCDLHRLIDIQFSSSSFGKNSFDSRNEVGDTQVGTRHSPRKLEMKPVYVLNVLIPSGEVDNGFDPTKTIVALKDKNSVISFLISIVRGFLVKNNFIHGTSDLRSVRRTQTHERPCIRNEVLLDYERNESSSNQISTWRPLSQETYSDPTLHVPVKPREMNYNLPADASQATELLLAPTADVEALIGLGRDYSKRRTLHSLGPKSGSQITSPLPTWLCNALAANHSYSLREPKIPVTYSSLLSLPTTECTGGKSSRHQSADLQHFSPQRSISGFYTRSDLVTATIVGQVDLKFIACLIPTHDYGHGEAESTLPNEVAIPNHDALTLVLIDQHAADERIRVEAFLEELCLGFLNNRDGKADPTRRIELRTLAPPKPVLVTWHELRTLQESKEIQEAFQNWGIHLAGYSTPGSGSERLIHESDNRTFAQVLVEAIPEIISDKLLQEDELQNLVKGFLAQLQEDLPSSFSSPNPDQTQRHGEEFVWLKALRYCPKPLLNLINSKACRGAIMFNDSLSRMQCESLCAHGRPSLVPLVELGSPTRNLGQRRKACDWSKLEDDG</sequence>
<dbReference type="Proteomes" id="UP000008493">
    <property type="component" value="Unassembled WGS sequence"/>
</dbReference>
<dbReference type="GO" id="GO:0016887">
    <property type="term" value="F:ATP hydrolysis activity"/>
    <property type="evidence" value="ECO:0007669"/>
    <property type="project" value="InterPro"/>
</dbReference>
<dbReference type="SUPFAM" id="SSF118116">
    <property type="entry name" value="DNA mismatch repair protein MutL"/>
    <property type="match status" value="1"/>
</dbReference>